<dbReference type="RefSeq" id="WP_345640336.1">
    <property type="nucleotide sequence ID" value="NZ_BAABEP010000002.1"/>
</dbReference>
<comment type="caution">
    <text evidence="2">The sequence shown here is derived from an EMBL/GenBank/DDBJ whole genome shotgun (WGS) entry which is preliminary data.</text>
</comment>
<sequence>MSDQDLTSAEVERRMADAAQAEEEGRFRDATRLYDQLGKDIQARHGRFDARAIDAFEGVARAIRKGAAGPAAG</sequence>
<organism evidence="2 3">
    <name type="scientific">Streptomyces tremellae</name>
    <dbReference type="NCBI Taxonomy" id="1124239"/>
    <lineage>
        <taxon>Bacteria</taxon>
        <taxon>Bacillati</taxon>
        <taxon>Actinomycetota</taxon>
        <taxon>Actinomycetes</taxon>
        <taxon>Kitasatosporales</taxon>
        <taxon>Streptomycetaceae</taxon>
        <taxon>Streptomyces</taxon>
    </lineage>
</organism>
<protein>
    <submittedName>
        <fullName evidence="2">Uncharacterized protein</fullName>
    </submittedName>
</protein>
<reference evidence="3" key="1">
    <citation type="journal article" date="2019" name="Int. J. Syst. Evol. Microbiol.">
        <title>The Global Catalogue of Microorganisms (GCM) 10K type strain sequencing project: providing services to taxonomists for standard genome sequencing and annotation.</title>
        <authorList>
            <consortium name="The Broad Institute Genomics Platform"/>
            <consortium name="The Broad Institute Genome Sequencing Center for Infectious Disease"/>
            <person name="Wu L."/>
            <person name="Ma J."/>
        </authorList>
    </citation>
    <scope>NUCLEOTIDE SEQUENCE [LARGE SCALE GENOMIC DNA]</scope>
    <source>
        <strain evidence="3">JCM 30846</strain>
    </source>
</reference>
<keyword evidence="3" id="KW-1185">Reference proteome</keyword>
<dbReference type="Proteomes" id="UP001499884">
    <property type="component" value="Unassembled WGS sequence"/>
</dbReference>
<feature type="region of interest" description="Disordered" evidence="1">
    <location>
        <begin position="1"/>
        <end position="25"/>
    </location>
</feature>
<evidence type="ECO:0000256" key="1">
    <source>
        <dbReference type="SAM" id="MobiDB-lite"/>
    </source>
</evidence>
<dbReference type="EMBL" id="BAABEP010000002">
    <property type="protein sequence ID" value="GAA3709704.1"/>
    <property type="molecule type" value="Genomic_DNA"/>
</dbReference>
<name>A0ABP7DV85_9ACTN</name>
<evidence type="ECO:0000313" key="3">
    <source>
        <dbReference type="Proteomes" id="UP001499884"/>
    </source>
</evidence>
<evidence type="ECO:0000313" key="2">
    <source>
        <dbReference type="EMBL" id="GAA3709704.1"/>
    </source>
</evidence>
<gene>
    <name evidence="2" type="ORF">GCM10023082_04540</name>
</gene>
<proteinExistence type="predicted"/>
<accession>A0ABP7DV85</accession>